<dbReference type="OrthoDB" id="8370650at2"/>
<dbReference type="Proteomes" id="UP000305888">
    <property type="component" value="Chromosome"/>
</dbReference>
<sequence length="282" mass="29753">MGLLAGGIAAGPLRAGPAPQRVAVLDWSMLETLVALGQMPVAAAELVRFRETAVEPALDAEVIDLGLRGAPNFELMHLVGPDLILSSPYYARHRAALERIAPVMSLRVFQPGVPPLPPALDALDALGARLGRQAEARAARAAAEAEFDTLAARLARFADRPTYVVNIGDARHFRAFGFDSMFGNVLDRLGLPNAWASASRFSFSAPVPIEALAERPEARIVIVSDVPVAARQGLATSVLWAALEPVRAGRLSRLGNVNPHGGVCAARRFARLLAGALEAGAA</sequence>
<accession>A0A5B8G434</accession>
<dbReference type="GO" id="GO:0030288">
    <property type="term" value="C:outer membrane-bounded periplasmic space"/>
    <property type="evidence" value="ECO:0007669"/>
    <property type="project" value="TreeGrafter"/>
</dbReference>
<comment type="similarity">
    <text evidence="2">Belongs to the bacterial solute-binding protein 8 family.</text>
</comment>
<dbReference type="AlphaFoldDB" id="A0A5B8G434"/>
<dbReference type="Gene3D" id="3.40.50.1980">
    <property type="entry name" value="Nitrogenase molybdenum iron protein domain"/>
    <property type="match status" value="2"/>
</dbReference>
<dbReference type="Pfam" id="PF01497">
    <property type="entry name" value="Peripla_BP_2"/>
    <property type="match status" value="1"/>
</dbReference>
<evidence type="ECO:0000313" key="7">
    <source>
        <dbReference type="EMBL" id="QDL93613.1"/>
    </source>
</evidence>
<feature type="domain" description="Fe/B12 periplasmic-binding" evidence="6">
    <location>
        <begin position="21"/>
        <end position="281"/>
    </location>
</feature>
<gene>
    <name evidence="7" type="ORF">FDP22_06530</name>
</gene>
<keyword evidence="8" id="KW-1185">Reference proteome</keyword>
<protein>
    <submittedName>
        <fullName evidence="7">Iron-siderophore ABC transporter substrate-binding protein</fullName>
    </submittedName>
</protein>
<organism evidence="7 8">
    <name type="scientific">Paroceanicella profunda</name>
    <dbReference type="NCBI Taxonomy" id="2579971"/>
    <lineage>
        <taxon>Bacteria</taxon>
        <taxon>Pseudomonadati</taxon>
        <taxon>Pseudomonadota</taxon>
        <taxon>Alphaproteobacteria</taxon>
        <taxon>Rhodobacterales</taxon>
        <taxon>Paracoccaceae</taxon>
        <taxon>Paroceanicella</taxon>
    </lineage>
</organism>
<dbReference type="EMBL" id="CP040818">
    <property type="protein sequence ID" value="QDL93613.1"/>
    <property type="molecule type" value="Genomic_DNA"/>
</dbReference>
<evidence type="ECO:0000256" key="4">
    <source>
        <dbReference type="ARBA" id="ARBA00022496"/>
    </source>
</evidence>
<dbReference type="InterPro" id="IPR051313">
    <property type="entry name" value="Bact_iron-sidero_bind"/>
</dbReference>
<keyword evidence="3" id="KW-0813">Transport</keyword>
<evidence type="ECO:0000256" key="2">
    <source>
        <dbReference type="ARBA" id="ARBA00008814"/>
    </source>
</evidence>
<dbReference type="SUPFAM" id="SSF53807">
    <property type="entry name" value="Helical backbone' metal receptor"/>
    <property type="match status" value="1"/>
</dbReference>
<evidence type="ECO:0000256" key="1">
    <source>
        <dbReference type="ARBA" id="ARBA00004196"/>
    </source>
</evidence>
<evidence type="ECO:0000313" key="8">
    <source>
        <dbReference type="Proteomes" id="UP000305888"/>
    </source>
</evidence>
<reference evidence="7 8" key="1">
    <citation type="submission" date="2019-06" db="EMBL/GenBank/DDBJ databases">
        <title>Genome sequence of Rhodobacteraceae bacterium D4M1.</title>
        <authorList>
            <person name="Cao J."/>
        </authorList>
    </citation>
    <scope>NUCLEOTIDE SEQUENCE [LARGE SCALE GENOMIC DNA]</scope>
    <source>
        <strain evidence="7 8">D4M1</strain>
    </source>
</reference>
<keyword evidence="4" id="KW-0408">Iron</keyword>
<evidence type="ECO:0000256" key="5">
    <source>
        <dbReference type="ARBA" id="ARBA00022729"/>
    </source>
</evidence>
<evidence type="ECO:0000256" key="3">
    <source>
        <dbReference type="ARBA" id="ARBA00022448"/>
    </source>
</evidence>
<comment type="subcellular location">
    <subcellularLocation>
        <location evidence="1">Cell envelope</location>
    </subcellularLocation>
</comment>
<dbReference type="PRINTS" id="PR01715">
    <property type="entry name" value="FERRIBNDNGPP"/>
</dbReference>
<dbReference type="PANTHER" id="PTHR30532">
    <property type="entry name" value="IRON III DICITRATE-BINDING PERIPLASMIC PROTEIN"/>
    <property type="match status" value="1"/>
</dbReference>
<keyword evidence="5" id="KW-0732">Signal</keyword>
<proteinExistence type="inferred from homology"/>
<dbReference type="CDD" id="cd01146">
    <property type="entry name" value="FhuD"/>
    <property type="match status" value="1"/>
</dbReference>
<dbReference type="PROSITE" id="PS50983">
    <property type="entry name" value="FE_B12_PBP"/>
    <property type="match status" value="1"/>
</dbReference>
<dbReference type="PANTHER" id="PTHR30532:SF1">
    <property type="entry name" value="IRON(3+)-HYDROXAMATE-BINDING PROTEIN FHUD"/>
    <property type="match status" value="1"/>
</dbReference>
<dbReference type="InterPro" id="IPR002491">
    <property type="entry name" value="ABC_transptr_periplasmic_BD"/>
</dbReference>
<keyword evidence="4" id="KW-0406">Ion transport</keyword>
<dbReference type="KEGG" id="ppru:FDP22_06530"/>
<dbReference type="GO" id="GO:1901678">
    <property type="term" value="P:iron coordination entity transport"/>
    <property type="evidence" value="ECO:0007669"/>
    <property type="project" value="UniProtKB-ARBA"/>
</dbReference>
<keyword evidence="4" id="KW-0410">Iron transport</keyword>
<evidence type="ECO:0000259" key="6">
    <source>
        <dbReference type="PROSITE" id="PS50983"/>
    </source>
</evidence>
<name>A0A5B8G434_9RHOB</name>